<evidence type="ECO:0000259" key="7">
    <source>
        <dbReference type="SMART" id="SM00563"/>
    </source>
</evidence>
<keyword evidence="5" id="KW-0443">Lipid metabolism</keyword>
<keyword evidence="6" id="KW-0472">Membrane</keyword>
<comment type="domain">
    <text evidence="5">The HXXXXD motif is essential for acyltransferase activity and may constitute the binding site for the phosphate moiety of the glycerol-3-phosphate.</text>
</comment>
<comment type="catalytic activity">
    <reaction evidence="5">
        <text>a 1-acyl-sn-glycero-3-phosphate + an acyl-CoA = a 1,2-diacyl-sn-glycero-3-phosphate + CoA</text>
        <dbReference type="Rhea" id="RHEA:19709"/>
        <dbReference type="ChEBI" id="CHEBI:57287"/>
        <dbReference type="ChEBI" id="CHEBI:57970"/>
        <dbReference type="ChEBI" id="CHEBI:58342"/>
        <dbReference type="ChEBI" id="CHEBI:58608"/>
        <dbReference type="EC" id="2.3.1.51"/>
    </reaction>
</comment>
<keyword evidence="4 5" id="KW-0012">Acyltransferase</keyword>
<dbReference type="Pfam" id="PF01553">
    <property type="entry name" value="Acyltransferase"/>
    <property type="match status" value="1"/>
</dbReference>
<gene>
    <name evidence="8" type="primary">Agpat1</name>
    <name evidence="8" type="ORF">T4A_12295</name>
    <name evidence="9" type="ORF">T4C_6633</name>
</gene>
<dbReference type="InterPro" id="IPR004552">
    <property type="entry name" value="AGP_acyltrans"/>
</dbReference>
<keyword evidence="5" id="KW-1208">Phospholipid metabolism</keyword>
<dbReference type="SMART" id="SM00563">
    <property type="entry name" value="PlsC"/>
    <property type="match status" value="1"/>
</dbReference>
<dbReference type="Proteomes" id="UP000054826">
    <property type="component" value="Unassembled WGS sequence"/>
</dbReference>
<evidence type="ECO:0000256" key="1">
    <source>
        <dbReference type="ARBA" id="ARBA00004728"/>
    </source>
</evidence>
<comment type="pathway">
    <text evidence="1">Phospholipid metabolism; CDP-diacylglycerol biosynthesis; CDP-diacylglycerol from sn-glycerol 3-phosphate: step 2/3.</text>
</comment>
<dbReference type="EC" id="2.3.1.51" evidence="5"/>
<feature type="transmembrane region" description="Helical" evidence="6">
    <location>
        <begin position="212"/>
        <end position="231"/>
    </location>
</feature>
<dbReference type="Proteomes" id="UP000054632">
    <property type="component" value="Unassembled WGS sequence"/>
</dbReference>
<dbReference type="AlphaFoldDB" id="A0A0V1E5K3"/>
<evidence type="ECO:0000256" key="4">
    <source>
        <dbReference type="ARBA" id="ARBA00023315"/>
    </source>
</evidence>
<keyword evidence="6" id="KW-1133">Transmembrane helix</keyword>
<evidence type="ECO:0000313" key="10">
    <source>
        <dbReference type="Proteomes" id="UP000054632"/>
    </source>
</evidence>
<organism evidence="8 10">
    <name type="scientific">Trichinella pseudospiralis</name>
    <name type="common">Parasitic roundworm</name>
    <dbReference type="NCBI Taxonomy" id="6337"/>
    <lineage>
        <taxon>Eukaryota</taxon>
        <taxon>Metazoa</taxon>
        <taxon>Ecdysozoa</taxon>
        <taxon>Nematoda</taxon>
        <taxon>Enoplea</taxon>
        <taxon>Dorylaimia</taxon>
        <taxon>Trichinellida</taxon>
        <taxon>Trichinellidae</taxon>
        <taxon>Trichinella</taxon>
    </lineage>
</organism>
<comment type="caution">
    <text evidence="8">The sequence shown here is derived from an EMBL/GenBank/DDBJ whole genome shotgun (WGS) entry which is preliminary data.</text>
</comment>
<evidence type="ECO:0000256" key="5">
    <source>
        <dbReference type="RuleBase" id="RU361267"/>
    </source>
</evidence>
<dbReference type="GO" id="GO:0016020">
    <property type="term" value="C:membrane"/>
    <property type="evidence" value="ECO:0007669"/>
    <property type="project" value="InterPro"/>
</dbReference>
<dbReference type="GO" id="GO:0006654">
    <property type="term" value="P:phosphatidic acid biosynthetic process"/>
    <property type="evidence" value="ECO:0007669"/>
    <property type="project" value="TreeGrafter"/>
</dbReference>
<dbReference type="EMBL" id="JYDV01000043">
    <property type="protein sequence ID" value="KRZ38667.1"/>
    <property type="molecule type" value="Genomic_DNA"/>
</dbReference>
<feature type="domain" description="Phospholipid/glycerol acyltransferase" evidence="7">
    <location>
        <begin position="181"/>
        <end position="296"/>
    </location>
</feature>
<feature type="transmembrane region" description="Helical" evidence="6">
    <location>
        <begin position="123"/>
        <end position="141"/>
    </location>
</feature>
<name>A0A0V1E5K3_TRIPS</name>
<evidence type="ECO:0000256" key="3">
    <source>
        <dbReference type="ARBA" id="ARBA00022679"/>
    </source>
</evidence>
<feature type="transmembrane region" description="Helical" evidence="6">
    <location>
        <begin position="93"/>
        <end position="111"/>
    </location>
</feature>
<protein>
    <recommendedName>
        <fullName evidence="5">1-acyl-sn-glycerol-3-phosphate acyltransferase</fullName>
        <ecNumber evidence="5">2.3.1.51</ecNumber>
    </recommendedName>
</protein>
<comment type="similarity">
    <text evidence="2 5">Belongs to the 1-acyl-sn-glycerol-3-phosphate acyltransferase family.</text>
</comment>
<dbReference type="CDD" id="cd07989">
    <property type="entry name" value="LPLAT_AGPAT-like"/>
    <property type="match status" value="1"/>
</dbReference>
<dbReference type="EMBL" id="JYDR01000098">
    <property type="protein sequence ID" value="KRY69051.1"/>
    <property type="molecule type" value="Genomic_DNA"/>
</dbReference>
<evidence type="ECO:0000256" key="2">
    <source>
        <dbReference type="ARBA" id="ARBA00008655"/>
    </source>
</evidence>
<keyword evidence="3 5" id="KW-0808">Transferase</keyword>
<dbReference type="PANTHER" id="PTHR10434">
    <property type="entry name" value="1-ACYL-SN-GLYCEROL-3-PHOSPHATE ACYLTRANSFERASE"/>
    <property type="match status" value="1"/>
</dbReference>
<keyword evidence="5" id="KW-0444">Lipid biosynthesis</keyword>
<proteinExistence type="inferred from homology"/>
<dbReference type="NCBIfam" id="TIGR00530">
    <property type="entry name" value="AGP_acyltrn"/>
    <property type="match status" value="1"/>
</dbReference>
<dbReference type="InterPro" id="IPR002123">
    <property type="entry name" value="Plipid/glycerol_acylTrfase"/>
</dbReference>
<evidence type="ECO:0000256" key="6">
    <source>
        <dbReference type="SAM" id="Phobius"/>
    </source>
</evidence>
<keyword evidence="5" id="KW-0594">Phospholipid biosynthesis</keyword>
<evidence type="ECO:0000313" key="11">
    <source>
        <dbReference type="Proteomes" id="UP000054826"/>
    </source>
</evidence>
<dbReference type="GO" id="GO:0003841">
    <property type="term" value="F:1-acylglycerol-3-phosphate O-acyltransferase activity"/>
    <property type="evidence" value="ECO:0007669"/>
    <property type="project" value="UniProtKB-UniRule"/>
</dbReference>
<dbReference type="SUPFAM" id="SSF69593">
    <property type="entry name" value="Glycerol-3-phosphate (1)-acyltransferase"/>
    <property type="match status" value="1"/>
</dbReference>
<evidence type="ECO:0000313" key="8">
    <source>
        <dbReference type="EMBL" id="KRY69051.1"/>
    </source>
</evidence>
<dbReference type="PANTHER" id="PTHR10434:SF11">
    <property type="entry name" value="1-ACYL-SN-GLYCEROL-3-PHOSPHATE ACYLTRANSFERASE"/>
    <property type="match status" value="1"/>
</dbReference>
<evidence type="ECO:0000313" key="9">
    <source>
        <dbReference type="EMBL" id="KRZ38667.1"/>
    </source>
</evidence>
<accession>A0A0V1E5K3</accession>
<sequence>MRAKLCAPVYLQMGIGLPVHLMIELLNSGHRKVLVTNHLLFLNKFMNTYAYVSFTNCQSVLQILKRFFICTYKIASFCQSSSSAQFSMLPMDYFWLLLLIVLSATLVIWQLSSTFRYIVKMTVYYSILSTASIFVTIMALARPMNLQNFEMVRYVLYWVERLYQLKVIVRGASHLESSQPLIVVCNHQSSLDIIPMMRIWPERCAPLAKKSLKYMGFFGIASILCGCVFIDRFNKNNARKVISGTLKHIIEQKIKLWVFPEGTRNRDSGLLPFKKGAFYLAVQAQIPIVPVVFSSYRNFYSKLERRFDSGGLIIVEVLPPIDTIGSDENQVAMLAESTRLKMLETFNTISEEVSELVNKDSL</sequence>
<reference evidence="10 11" key="1">
    <citation type="submission" date="2015-01" db="EMBL/GenBank/DDBJ databases">
        <title>Evolution of Trichinella species and genotypes.</title>
        <authorList>
            <person name="Korhonen P.K."/>
            <person name="Edoardo P."/>
            <person name="Giuseppe L.R."/>
            <person name="Gasser R.B."/>
        </authorList>
    </citation>
    <scope>NUCLEOTIDE SEQUENCE [LARGE SCALE GENOMIC DNA]</scope>
    <source>
        <strain evidence="8">ISS13</strain>
        <strain evidence="9">ISS176</strain>
    </source>
</reference>
<keyword evidence="6" id="KW-0812">Transmembrane</keyword>
<dbReference type="GO" id="GO:0005783">
    <property type="term" value="C:endoplasmic reticulum"/>
    <property type="evidence" value="ECO:0007669"/>
    <property type="project" value="TreeGrafter"/>
</dbReference>